<dbReference type="Proteomes" id="UP000295157">
    <property type="component" value="Unassembled WGS sequence"/>
</dbReference>
<dbReference type="RefSeq" id="WP_132340755.1">
    <property type="nucleotide sequence ID" value="NZ_SMJZ01000258.1"/>
</dbReference>
<comment type="caution">
    <text evidence="2">The sequence shown here is derived from an EMBL/GenBank/DDBJ whole genome shotgun (WGS) entry which is preliminary data.</text>
</comment>
<keyword evidence="1" id="KW-1133">Transmembrane helix</keyword>
<proteinExistence type="predicted"/>
<feature type="transmembrane region" description="Helical" evidence="1">
    <location>
        <begin position="153"/>
        <end position="178"/>
    </location>
</feature>
<feature type="transmembrane region" description="Helical" evidence="1">
    <location>
        <begin position="236"/>
        <end position="257"/>
    </location>
</feature>
<name>A0A4R4MTZ9_9ACTN</name>
<evidence type="ECO:0000313" key="2">
    <source>
        <dbReference type="EMBL" id="TDB97719.1"/>
    </source>
</evidence>
<dbReference type="EMBL" id="SMJZ01000258">
    <property type="protein sequence ID" value="TDB97719.1"/>
    <property type="molecule type" value="Genomic_DNA"/>
</dbReference>
<keyword evidence="3" id="KW-1185">Reference proteome</keyword>
<feature type="transmembrane region" description="Helical" evidence="1">
    <location>
        <begin position="25"/>
        <end position="44"/>
    </location>
</feature>
<reference evidence="2 3" key="1">
    <citation type="submission" date="2019-02" db="EMBL/GenBank/DDBJ databases">
        <title>Draft genome sequences of novel Actinobacteria.</title>
        <authorList>
            <person name="Sahin N."/>
            <person name="Ay H."/>
            <person name="Saygin H."/>
        </authorList>
    </citation>
    <scope>NUCLEOTIDE SEQUENCE [LARGE SCALE GENOMIC DNA]</scope>
    <source>
        <strain evidence="2 3">KC201</strain>
    </source>
</reference>
<protein>
    <submittedName>
        <fullName evidence="2">ABC transporter permease</fullName>
    </submittedName>
</protein>
<feature type="transmembrane region" description="Helical" evidence="1">
    <location>
        <begin position="185"/>
        <end position="203"/>
    </location>
</feature>
<evidence type="ECO:0000256" key="1">
    <source>
        <dbReference type="SAM" id="Phobius"/>
    </source>
</evidence>
<keyword evidence="1" id="KW-0812">Transmembrane</keyword>
<dbReference type="AlphaFoldDB" id="A0A4R4MTZ9"/>
<gene>
    <name evidence="2" type="ORF">E1267_39550</name>
</gene>
<evidence type="ECO:0000313" key="3">
    <source>
        <dbReference type="Proteomes" id="UP000295157"/>
    </source>
</evidence>
<keyword evidence="1" id="KW-0472">Membrane</keyword>
<feature type="transmembrane region" description="Helical" evidence="1">
    <location>
        <begin position="107"/>
        <end position="133"/>
    </location>
</feature>
<accession>A0A4R4MTZ9</accession>
<sequence length="262" mass="27333">MSVAFADTVRSEWTKFRTIPSNIPTMLTAVALMVFPGALTANGASENYQAADEATRAVFDPTYISMYGGFLFAQITVGALGVLVVTHEYATGLIRTSTTVVPRRGRLLGAKVATFALIALLMGWVSSFGSFFLGQAVLGSGGAPTASLGEPGVLRAVAGMGLLWVLVGLSGVALGGLLRSTMSATTVLVAVNFIIPIIGPRLLPDAVGAWVQTYWPIQAGLQITTTVQSAEGMLPWPGFGVMAAFTAVLLIAAFALFRSRDA</sequence>
<feature type="transmembrane region" description="Helical" evidence="1">
    <location>
        <begin position="64"/>
        <end position="86"/>
    </location>
</feature>
<dbReference type="OrthoDB" id="3297477at2"/>
<organism evidence="2 3">
    <name type="scientific">Nonomuraea longispora</name>
    <dbReference type="NCBI Taxonomy" id="1848320"/>
    <lineage>
        <taxon>Bacteria</taxon>
        <taxon>Bacillati</taxon>
        <taxon>Actinomycetota</taxon>
        <taxon>Actinomycetes</taxon>
        <taxon>Streptosporangiales</taxon>
        <taxon>Streptosporangiaceae</taxon>
        <taxon>Nonomuraea</taxon>
    </lineage>
</organism>